<dbReference type="GO" id="GO:0032049">
    <property type="term" value="P:cardiolipin biosynthetic process"/>
    <property type="evidence" value="ECO:0007669"/>
    <property type="project" value="UniProtKB-ARBA"/>
</dbReference>
<dbReference type="EMBL" id="JAPVEA010000007">
    <property type="protein sequence ID" value="KAJ5443420.1"/>
    <property type="molecule type" value="Genomic_DNA"/>
</dbReference>
<protein>
    <recommendedName>
        <fullName evidence="1">PLD phosphodiesterase domain-containing protein</fullName>
    </recommendedName>
</protein>
<dbReference type="Gene3D" id="3.30.870.10">
    <property type="entry name" value="Endonuclease Chain A"/>
    <property type="match status" value="2"/>
</dbReference>
<dbReference type="PROSITE" id="PS50035">
    <property type="entry name" value="PLD"/>
    <property type="match status" value="2"/>
</dbReference>
<dbReference type="CDD" id="cd00138">
    <property type="entry name" value="PLDc_SF"/>
    <property type="match status" value="2"/>
</dbReference>
<dbReference type="InterPro" id="IPR025202">
    <property type="entry name" value="PLD-like_dom"/>
</dbReference>
<dbReference type="Pfam" id="PF13091">
    <property type="entry name" value="PLDc_2"/>
    <property type="match status" value="1"/>
</dbReference>
<evidence type="ECO:0000313" key="2">
    <source>
        <dbReference type="EMBL" id="KAJ5443420.1"/>
    </source>
</evidence>
<dbReference type="RefSeq" id="XP_056763500.1">
    <property type="nucleotide sequence ID" value="XM_056910674.1"/>
</dbReference>
<dbReference type="AlphaFoldDB" id="A0AAD6C2L5"/>
<proteinExistence type="predicted"/>
<dbReference type="SUPFAM" id="SSF56024">
    <property type="entry name" value="Phospholipase D/nuclease"/>
    <property type="match status" value="2"/>
</dbReference>
<gene>
    <name evidence="2" type="ORF">N7458_007292</name>
</gene>
<evidence type="ECO:0000313" key="3">
    <source>
        <dbReference type="Proteomes" id="UP001213681"/>
    </source>
</evidence>
<keyword evidence="3" id="KW-1185">Reference proteome</keyword>
<dbReference type="GO" id="GO:0030572">
    <property type="term" value="F:phosphatidyltransferase activity"/>
    <property type="evidence" value="ECO:0007669"/>
    <property type="project" value="UniProtKB-ARBA"/>
</dbReference>
<sequence length="620" mass="68792">MATDKVYNWCQQSANVTSELAKDPSQCPLKIFKDLYEHHDHTLHLKKPSHEDPSDQQKDQLQKALACGNWGSSVPSELFLKVYHGALSTLEKDPSVGVVSPPLMGSTGVVPLTIVAPLPDLCRHLANCIARAKHEVFLGTNFWVLSDASTLVTNAIRELSERAGQRGEKVIMKMVYDRGDPRQAWENRLTVPAEQYSVGKVQLPAPEEIPNVDLQLVNYHRPIFGTFHAKFTVIDRRIALLQSSNIQDNDNLEMLAHFEGSIVDSFYDAALLSWGKPLDPPLPLLNSPAKDAPIPCHEARSPELASGDITEILPEHTTSSPNYDVSMIQEVHRLNSTVYPRSGESPTQAVTRHLNTTIQPDTTGDAPDSDQEVRMTPYTLLPSHGQVPMALVNREPYGSPNHNSTNTPQNGAWLSAIDHAQQSIFIQTPNMNAEPLLEPLLNAVRRGVVVTCYLCLGYNDAGELLPFQNGTNEMIANRLYKALDSNQEKERLRIFYYVGKDQTKPIHNSFKKRSCHIKLMIVDEQITIQGNGNLDTQSFFHSQEVNVLIDSALVCQEWLKIINRNQNTAKYGAASVEDGCWHDPETGEIPPGSVGIDPGRFSWARGIVGAVKRVRGVGGF</sequence>
<dbReference type="PANTHER" id="PTHR21248:SF22">
    <property type="entry name" value="PHOSPHOLIPASE D"/>
    <property type="match status" value="1"/>
</dbReference>
<reference evidence="2" key="1">
    <citation type="submission" date="2022-12" db="EMBL/GenBank/DDBJ databases">
        <authorList>
            <person name="Petersen C."/>
        </authorList>
    </citation>
    <scope>NUCLEOTIDE SEQUENCE</scope>
    <source>
        <strain evidence="2">IBT 16125</strain>
    </source>
</reference>
<feature type="domain" description="PLD phosphodiesterase" evidence="1">
    <location>
        <begin position="511"/>
        <end position="538"/>
    </location>
</feature>
<feature type="domain" description="PLD phosphodiesterase" evidence="1">
    <location>
        <begin position="223"/>
        <end position="250"/>
    </location>
</feature>
<dbReference type="PANTHER" id="PTHR21248">
    <property type="entry name" value="CARDIOLIPIN SYNTHASE"/>
    <property type="match status" value="1"/>
</dbReference>
<name>A0AAD6C2L5_9EURO</name>
<evidence type="ECO:0000259" key="1">
    <source>
        <dbReference type="PROSITE" id="PS50035"/>
    </source>
</evidence>
<dbReference type="GeneID" id="81600917"/>
<dbReference type="Proteomes" id="UP001213681">
    <property type="component" value="Unassembled WGS sequence"/>
</dbReference>
<comment type="caution">
    <text evidence="2">The sequence shown here is derived from an EMBL/GenBank/DDBJ whole genome shotgun (WGS) entry which is preliminary data.</text>
</comment>
<reference evidence="2" key="2">
    <citation type="journal article" date="2023" name="IMA Fungus">
        <title>Comparative genomic study of the Penicillium genus elucidates a diverse pangenome and 15 lateral gene transfer events.</title>
        <authorList>
            <person name="Petersen C."/>
            <person name="Sorensen T."/>
            <person name="Nielsen M.R."/>
            <person name="Sondergaard T.E."/>
            <person name="Sorensen J.L."/>
            <person name="Fitzpatrick D.A."/>
            <person name="Frisvad J.C."/>
            <person name="Nielsen K.L."/>
        </authorList>
    </citation>
    <scope>NUCLEOTIDE SEQUENCE</scope>
    <source>
        <strain evidence="2">IBT 16125</strain>
    </source>
</reference>
<accession>A0AAD6C2L5</accession>
<dbReference type="InterPro" id="IPR001736">
    <property type="entry name" value="PLipase_D/transphosphatidylase"/>
</dbReference>
<organism evidence="2 3">
    <name type="scientific">Penicillium daleae</name>
    <dbReference type="NCBI Taxonomy" id="63821"/>
    <lineage>
        <taxon>Eukaryota</taxon>
        <taxon>Fungi</taxon>
        <taxon>Dikarya</taxon>
        <taxon>Ascomycota</taxon>
        <taxon>Pezizomycotina</taxon>
        <taxon>Eurotiomycetes</taxon>
        <taxon>Eurotiomycetidae</taxon>
        <taxon>Eurotiales</taxon>
        <taxon>Aspergillaceae</taxon>
        <taxon>Penicillium</taxon>
    </lineage>
</organism>